<protein>
    <submittedName>
        <fullName evidence="2">Dinucleotide-utilizing enzyme</fullName>
    </submittedName>
</protein>
<sequence length="334" mass="35409">MSYGGRPLPRRPKVLTGLPVLRRGDDEIQLGLDPRHAVVIGGVTKTIAESIQNLDGRARLRQLLEQAPPDDRAALAALLRDLHELGLVEDVTDTGIPGRLAADAATWSLRTGNRPGQLAAARTKSSVLVHGSGRLGIAVARLLATAGIGAVGFEADGVVEAEDTGCGYRDEDVGKPRAEVARSLLPSTPVTAADLVVLTDSAVPTPEFVASLLSRSVPHMSVRVREGIGIVGPLVVPGRSSCLGCADLHRADLDRDWPAVAAQLVGQRQHADLMCAHATAAMGAEQAMRALEWLSDGGDQPPIWNNTLELDPFHGTLDRRPWPPHVFCTCGARQ</sequence>
<evidence type="ECO:0000313" key="2">
    <source>
        <dbReference type="EMBL" id="NRN67325.1"/>
    </source>
</evidence>
<dbReference type="Proteomes" id="UP000763557">
    <property type="component" value="Unassembled WGS sequence"/>
</dbReference>
<dbReference type="Pfam" id="PF00899">
    <property type="entry name" value="ThiF"/>
    <property type="match status" value="1"/>
</dbReference>
<reference evidence="2 3" key="1">
    <citation type="submission" date="2020-01" db="EMBL/GenBank/DDBJ databases">
        <title>Kibdelosporangium persica a novel Actinomycetes from a hot desert in Iran.</title>
        <authorList>
            <person name="Safaei N."/>
            <person name="Zaburannyi N."/>
            <person name="Mueller R."/>
            <person name="Wink J."/>
        </authorList>
    </citation>
    <scope>NUCLEOTIDE SEQUENCE [LARGE SCALE GENOMIC DNA]</scope>
    <source>
        <strain evidence="2 3">4NS15</strain>
    </source>
</reference>
<organism evidence="2 3">
    <name type="scientific">Kibdelosporangium persicum</name>
    <dbReference type="NCBI Taxonomy" id="2698649"/>
    <lineage>
        <taxon>Bacteria</taxon>
        <taxon>Bacillati</taxon>
        <taxon>Actinomycetota</taxon>
        <taxon>Actinomycetes</taxon>
        <taxon>Pseudonocardiales</taxon>
        <taxon>Pseudonocardiaceae</taxon>
        <taxon>Kibdelosporangium</taxon>
    </lineage>
</organism>
<name>A0ABX2F8N2_9PSEU</name>
<dbReference type="InterPro" id="IPR035985">
    <property type="entry name" value="Ubiquitin-activating_enz"/>
</dbReference>
<gene>
    <name evidence="2" type="ORF">GC106_45610</name>
</gene>
<dbReference type="SUPFAM" id="SSF69572">
    <property type="entry name" value="Activating enzymes of the ubiquitin-like proteins"/>
    <property type="match status" value="1"/>
</dbReference>
<proteinExistence type="predicted"/>
<dbReference type="RefSeq" id="WP_173134964.1">
    <property type="nucleotide sequence ID" value="NZ_CBCSGW010000107.1"/>
</dbReference>
<evidence type="ECO:0000313" key="3">
    <source>
        <dbReference type="Proteomes" id="UP000763557"/>
    </source>
</evidence>
<comment type="caution">
    <text evidence="2">The sequence shown here is derived from an EMBL/GenBank/DDBJ whole genome shotgun (WGS) entry which is preliminary data.</text>
</comment>
<keyword evidence="3" id="KW-1185">Reference proteome</keyword>
<feature type="domain" description="THIF-type NAD/FAD binding fold" evidence="1">
    <location>
        <begin position="124"/>
        <end position="185"/>
    </location>
</feature>
<dbReference type="Gene3D" id="3.40.50.720">
    <property type="entry name" value="NAD(P)-binding Rossmann-like Domain"/>
    <property type="match status" value="1"/>
</dbReference>
<evidence type="ECO:0000259" key="1">
    <source>
        <dbReference type="Pfam" id="PF00899"/>
    </source>
</evidence>
<dbReference type="EMBL" id="JAAATY010000014">
    <property type="protein sequence ID" value="NRN67325.1"/>
    <property type="molecule type" value="Genomic_DNA"/>
</dbReference>
<accession>A0ABX2F8N2</accession>
<dbReference type="InterPro" id="IPR000594">
    <property type="entry name" value="ThiF_NAD_FAD-bd"/>
</dbReference>